<gene>
    <name evidence="2" type="ORF">AFUS01_LOCUS22112</name>
</gene>
<evidence type="ECO:0000256" key="1">
    <source>
        <dbReference type="SAM" id="MobiDB-lite"/>
    </source>
</evidence>
<dbReference type="EMBL" id="CAJVCH010253584">
    <property type="protein sequence ID" value="CAG7733686.1"/>
    <property type="molecule type" value="Genomic_DNA"/>
</dbReference>
<organism evidence="2 3">
    <name type="scientific">Allacma fusca</name>
    <dbReference type="NCBI Taxonomy" id="39272"/>
    <lineage>
        <taxon>Eukaryota</taxon>
        <taxon>Metazoa</taxon>
        <taxon>Ecdysozoa</taxon>
        <taxon>Arthropoda</taxon>
        <taxon>Hexapoda</taxon>
        <taxon>Collembola</taxon>
        <taxon>Symphypleona</taxon>
        <taxon>Sminthuridae</taxon>
        <taxon>Allacma</taxon>
    </lineage>
</organism>
<evidence type="ECO:0000313" key="3">
    <source>
        <dbReference type="Proteomes" id="UP000708208"/>
    </source>
</evidence>
<proteinExistence type="predicted"/>
<accession>A0A8J2PDZ8</accession>
<reference evidence="2" key="1">
    <citation type="submission" date="2021-06" db="EMBL/GenBank/DDBJ databases">
        <authorList>
            <person name="Hodson N. C."/>
            <person name="Mongue J. A."/>
            <person name="Jaron S. K."/>
        </authorList>
    </citation>
    <scope>NUCLEOTIDE SEQUENCE</scope>
</reference>
<dbReference type="AlphaFoldDB" id="A0A8J2PDZ8"/>
<keyword evidence="3" id="KW-1185">Reference proteome</keyword>
<sequence length="28" mass="3059">SRTQPRAVNSNGILFVQLSQPRTPSAPH</sequence>
<feature type="region of interest" description="Disordered" evidence="1">
    <location>
        <begin position="1"/>
        <end position="28"/>
    </location>
</feature>
<protein>
    <submittedName>
        <fullName evidence="2">Uncharacterized protein</fullName>
    </submittedName>
</protein>
<feature type="non-terminal residue" evidence="2">
    <location>
        <position position="28"/>
    </location>
</feature>
<comment type="caution">
    <text evidence="2">The sequence shown here is derived from an EMBL/GenBank/DDBJ whole genome shotgun (WGS) entry which is preliminary data.</text>
</comment>
<evidence type="ECO:0000313" key="2">
    <source>
        <dbReference type="EMBL" id="CAG7733686.1"/>
    </source>
</evidence>
<dbReference type="Proteomes" id="UP000708208">
    <property type="component" value="Unassembled WGS sequence"/>
</dbReference>
<name>A0A8J2PDZ8_9HEXA</name>